<evidence type="ECO:0000313" key="1">
    <source>
        <dbReference type="EMBL" id="MBR8826794.1"/>
    </source>
</evidence>
<dbReference type="Proteomes" id="UP000767446">
    <property type="component" value="Unassembled WGS sequence"/>
</dbReference>
<sequence length="721" mass="83162">MTILVNFNCFFKNINESLTIHYTISNFGERTNTLQITPGIETSCQRWHEAFESIVKTGLFDDVEIGSGGNCADSAQELEESFNQLLNSEPEIKNNLDSALNTKEDILFLVKNENTNNDDLRKYPWQCYNLLKEYKNSEIALAKINFNYNAKLERNYSTPVKILVVFGTEQSEQQEPTKLKSFKTDIKNLKYVIKYIEVIDSDHPDDLPNKLPSINANTAYIILATPKSTEDLKKYIKQGCDIFCYIGHSNSAENNADGYIYLESNNRKVEKINISVLRDCLNEVREHKNNPLQLAIFTSCKGFGLADVFDKLNIPNIIAMRSLLPLEVGRKFLREFLTNFIQDKNTLHIAVRKARDILEENYGNQYPGVQWLPQLFLHPEAAKNILTWDGLITSPFIYIERPPLEKRCYDTMIQSGSLLRLRSAKGMGKSLLIDNILSGLNINEYKVVKLNFLEADQNILNDLDRLGKWFCKTVSRRSNISDEVTKRWEEDLGKINVSYYLEEYLLPSFPQDLVLVLDNVEELFPHKNIADEFFSLFRIWRQEANTRKIWQKLHLIMAYSTEEYMEGYIDINHSPLENVGEEIELPDFSSEQILELANGYDAGLTKEDIHEITQIVGGHLYLIQKAIYAMAKQQLSLENFILTATTEEGIYGDHLRGLWFKLQKFPELQEGMQKVVTSSTPVDLGTMLNKKLHSLGLVKFEHNAIKPRYQLYAQYFSDRLT</sequence>
<comment type="caution">
    <text evidence="1">The sequence shown here is derived from an EMBL/GenBank/DDBJ whole genome shotgun (WGS) entry which is preliminary data.</text>
</comment>
<name>A0A941GME2_9CHRO</name>
<protein>
    <submittedName>
        <fullName evidence="1">AAA-like domain-containing protein</fullName>
    </submittedName>
</protein>
<dbReference type="EMBL" id="JADQBC010000011">
    <property type="protein sequence ID" value="MBR8826794.1"/>
    <property type="molecule type" value="Genomic_DNA"/>
</dbReference>
<gene>
    <name evidence="1" type="ORF">DSM107014_02645</name>
</gene>
<organism evidence="1 2">
    <name type="scientific">Gomphosphaeria aponina SAG 52.96 = DSM 107014</name>
    <dbReference type="NCBI Taxonomy" id="1521640"/>
    <lineage>
        <taxon>Bacteria</taxon>
        <taxon>Bacillati</taxon>
        <taxon>Cyanobacteriota</taxon>
        <taxon>Cyanophyceae</taxon>
        <taxon>Oscillatoriophycideae</taxon>
        <taxon>Chroococcales</taxon>
        <taxon>Gomphosphaeriaceae</taxon>
        <taxon>Gomphosphaeria</taxon>
    </lineage>
</organism>
<dbReference type="SUPFAM" id="SSF52540">
    <property type="entry name" value="P-loop containing nucleoside triphosphate hydrolases"/>
    <property type="match status" value="1"/>
</dbReference>
<proteinExistence type="predicted"/>
<dbReference type="InterPro" id="IPR027417">
    <property type="entry name" value="P-loop_NTPase"/>
</dbReference>
<reference evidence="1" key="1">
    <citation type="submission" date="2021-02" db="EMBL/GenBank/DDBJ databases">
        <title>Metagenome analyses of Stigonema ocellatum DSM 106950, Chlorogloea purpurea SAG 13.99 and Gomphosphaeria aponina DSM 107014.</title>
        <authorList>
            <person name="Marter P."/>
            <person name="Huang S."/>
        </authorList>
    </citation>
    <scope>NUCLEOTIDE SEQUENCE</scope>
    <source>
        <strain evidence="1">JP213</strain>
    </source>
</reference>
<accession>A0A941GME2</accession>
<dbReference type="Pfam" id="PF14516">
    <property type="entry name" value="AAA_35"/>
    <property type="match status" value="1"/>
</dbReference>
<evidence type="ECO:0000313" key="2">
    <source>
        <dbReference type="Proteomes" id="UP000767446"/>
    </source>
</evidence>
<dbReference type="AlphaFoldDB" id="A0A941GME2"/>